<proteinExistence type="predicted"/>
<evidence type="ECO:0000313" key="3">
    <source>
        <dbReference type="Proteomes" id="UP000077856"/>
    </source>
</evidence>
<dbReference type="InterPro" id="IPR024197">
    <property type="entry name" value="TPP-like"/>
</dbReference>
<dbReference type="SUPFAM" id="SSF56784">
    <property type="entry name" value="HAD-like"/>
    <property type="match status" value="1"/>
</dbReference>
<dbReference type="Pfam" id="PF05116">
    <property type="entry name" value="S6PP"/>
    <property type="match status" value="1"/>
</dbReference>
<sequence>MRMFASDLDRTLIYSNKALADFGQTGEKNLIGVERKDGREVAFMTNEGLLMLKRVSAQMLFVPVTTRTYEQYKRIFIFQDDQLNIPYTVTSNGANIHYHGKPLEEWSGIVRKRLKAECALLEEMMDRSQSLELNGKIKTAENLFFYYILNEHITTAAKEEIVRLTESYGWRISLQGRKLYFMPNPICKGEAVKFIKNREEIKIVFGAGDSVLDHDFLKFCDFPYVPNHGELAANPALSHPYLISNNIGAAAGEEILNDVLNNIKERV</sequence>
<dbReference type="InterPro" id="IPR023214">
    <property type="entry name" value="HAD_sf"/>
</dbReference>
<protein>
    <recommendedName>
        <fullName evidence="1">Sucrose phosphatase-like domain-containing protein</fullName>
    </recommendedName>
</protein>
<dbReference type="STRING" id="1196031.A361_18860"/>
<dbReference type="Gene3D" id="3.40.50.1000">
    <property type="entry name" value="HAD superfamily/HAD-like"/>
    <property type="match status" value="1"/>
</dbReference>
<evidence type="ECO:0000313" key="2">
    <source>
        <dbReference type="EMBL" id="AND41125.1"/>
    </source>
</evidence>
<reference evidence="2 3" key="1">
    <citation type="submission" date="2016-04" db="EMBL/GenBank/DDBJ databases">
        <title>Complete genome sequence of Bacillus oceanisediminis strain 2691.</title>
        <authorList>
            <person name="Jeong H."/>
            <person name="Kim H.J."/>
            <person name="Lee D.-W."/>
        </authorList>
    </citation>
    <scope>NUCLEOTIDE SEQUENCE [LARGE SCALE GENOMIC DNA]</scope>
    <source>
        <strain evidence="2 3">2691</strain>
    </source>
</reference>
<feature type="domain" description="Sucrose phosphatase-like" evidence="1">
    <location>
        <begin position="3"/>
        <end position="216"/>
    </location>
</feature>
<dbReference type="GO" id="GO:0003824">
    <property type="term" value="F:catalytic activity"/>
    <property type="evidence" value="ECO:0007669"/>
    <property type="project" value="UniProtKB-ARBA"/>
</dbReference>
<accession>A0A169FUJ9</accession>
<dbReference type="Proteomes" id="UP000077856">
    <property type="component" value="Chromosome"/>
</dbReference>
<name>A0A169FUJ9_9BACI</name>
<dbReference type="AlphaFoldDB" id="A0A169FUJ9"/>
<dbReference type="RefSeq" id="WP_019379721.1">
    <property type="nucleotide sequence ID" value="NZ_CP015506.1"/>
</dbReference>
<organism evidence="2 3">
    <name type="scientific">Cytobacillus oceanisediminis 2691</name>
    <dbReference type="NCBI Taxonomy" id="1196031"/>
    <lineage>
        <taxon>Bacteria</taxon>
        <taxon>Bacillati</taxon>
        <taxon>Bacillota</taxon>
        <taxon>Bacilli</taxon>
        <taxon>Bacillales</taxon>
        <taxon>Bacillaceae</taxon>
        <taxon>Cytobacillus</taxon>
    </lineage>
</organism>
<dbReference type="InterPro" id="IPR006380">
    <property type="entry name" value="SPP-like_dom"/>
</dbReference>
<dbReference type="PIRSF" id="PIRSF030802">
    <property type="entry name" value="UCP030802"/>
    <property type="match status" value="1"/>
</dbReference>
<dbReference type="EMBL" id="CP015506">
    <property type="protein sequence ID" value="AND41125.1"/>
    <property type="molecule type" value="Genomic_DNA"/>
</dbReference>
<dbReference type="KEGG" id="bon:A361_18860"/>
<evidence type="ECO:0000259" key="1">
    <source>
        <dbReference type="Pfam" id="PF05116"/>
    </source>
</evidence>
<gene>
    <name evidence="2" type="ORF">A361_18860</name>
</gene>
<dbReference type="InterPro" id="IPR036412">
    <property type="entry name" value="HAD-like_sf"/>
</dbReference>
<dbReference type="eggNOG" id="COG0561">
    <property type="taxonomic scope" value="Bacteria"/>
</dbReference>